<name>A0A3B1AHL4_9ZZZZ</name>
<evidence type="ECO:0000313" key="1">
    <source>
        <dbReference type="EMBL" id="VAW92146.1"/>
    </source>
</evidence>
<reference evidence="1" key="1">
    <citation type="submission" date="2018-06" db="EMBL/GenBank/DDBJ databases">
        <authorList>
            <person name="Zhirakovskaya E."/>
        </authorList>
    </citation>
    <scope>NUCLEOTIDE SEQUENCE</scope>
</reference>
<dbReference type="AlphaFoldDB" id="A0A3B1AHL4"/>
<sequence>MDTTLNYCYYSLKASCYFILDILNWTVSTTNISHHGLFLLCINIQEICKSFAKVFAYYSNNKMNTKIISYSVSSTMI</sequence>
<proteinExistence type="predicted"/>
<accession>A0A3B1AHL4</accession>
<organism evidence="1">
    <name type="scientific">hydrothermal vent metagenome</name>
    <dbReference type="NCBI Taxonomy" id="652676"/>
    <lineage>
        <taxon>unclassified sequences</taxon>
        <taxon>metagenomes</taxon>
        <taxon>ecological metagenomes</taxon>
    </lineage>
</organism>
<gene>
    <name evidence="1" type="ORF">MNBD_GAMMA22-2377</name>
</gene>
<dbReference type="EMBL" id="UOFS01000011">
    <property type="protein sequence ID" value="VAW92146.1"/>
    <property type="molecule type" value="Genomic_DNA"/>
</dbReference>
<protein>
    <submittedName>
        <fullName evidence="1">Uncharacterized protein</fullName>
    </submittedName>
</protein>